<dbReference type="AlphaFoldDB" id="A0A7I7S1C7"/>
<sequence>MLLPPEGARVSLRYRLPEPAERPYTDVIGHVERSGPTIAIRTRRGELVTVDAADVQAVRVIPEMPVRTSQIRNLEHAAALAWPGAEQRWIDGWLLRFGGGHTRRANSAVPLEGWAGPATLPAIVDWYAERGVPPLVAAPDRLLRLPAGIAVDGENSIMVGDVKPGEPEPGVSFALEPDAGWRQVDQRGVPDDVLAAVVDGEVTFATIPGTAVARAAVTTAPDGTRWVGLSAVHVAEEARRGGHGRGICSALLAWGADRGATRAYVQVEVDNGPAIDLYEAMGFRTHHRSRYVDARSL</sequence>
<dbReference type="PROSITE" id="PS51186">
    <property type="entry name" value="GNAT"/>
    <property type="match status" value="1"/>
</dbReference>
<dbReference type="Pfam" id="PF24553">
    <property type="entry name" value="Rv0428c_C"/>
    <property type="match status" value="1"/>
</dbReference>
<protein>
    <submittedName>
        <fullName evidence="2">N-acetyltransferase</fullName>
    </submittedName>
</protein>
<dbReference type="InterPro" id="IPR000182">
    <property type="entry name" value="GNAT_dom"/>
</dbReference>
<dbReference type="InterPro" id="IPR056935">
    <property type="entry name" value="Rv0428c-like_C"/>
</dbReference>
<feature type="domain" description="N-acetyltransferase" evidence="1">
    <location>
        <begin position="157"/>
        <end position="297"/>
    </location>
</feature>
<gene>
    <name evidence="2" type="ORF">MARA_32230</name>
</gene>
<geneLocation type="plasmid" evidence="3">
    <name>pjcm18538 dna</name>
</geneLocation>
<name>A0A7I7S1C7_9MYCO</name>
<dbReference type="KEGG" id="marz:MARA_32230"/>
<dbReference type="EMBL" id="AP022593">
    <property type="protein sequence ID" value="BBY49755.1"/>
    <property type="molecule type" value="Genomic_DNA"/>
</dbReference>
<proteinExistence type="predicted"/>
<dbReference type="InterPro" id="IPR016181">
    <property type="entry name" value="Acyl_CoA_acyltransferase"/>
</dbReference>
<keyword evidence="3" id="KW-1185">Reference proteome</keyword>
<evidence type="ECO:0000313" key="3">
    <source>
        <dbReference type="Proteomes" id="UP000467428"/>
    </source>
</evidence>
<dbReference type="Pfam" id="PF24551">
    <property type="entry name" value="SH3_Rv0428c"/>
    <property type="match status" value="1"/>
</dbReference>
<evidence type="ECO:0000259" key="1">
    <source>
        <dbReference type="PROSITE" id="PS51186"/>
    </source>
</evidence>
<dbReference type="InterPro" id="IPR056934">
    <property type="entry name" value="SH3_Rv0428c"/>
</dbReference>
<dbReference type="Proteomes" id="UP000467428">
    <property type="component" value="Chromosome"/>
</dbReference>
<evidence type="ECO:0000313" key="2">
    <source>
        <dbReference type="EMBL" id="BBY49755.1"/>
    </source>
</evidence>
<dbReference type="GO" id="GO:0016747">
    <property type="term" value="F:acyltransferase activity, transferring groups other than amino-acyl groups"/>
    <property type="evidence" value="ECO:0007669"/>
    <property type="project" value="InterPro"/>
</dbReference>
<reference evidence="2 3" key="1">
    <citation type="journal article" date="2019" name="Emerg. Microbes Infect.">
        <title>Comprehensive subspecies identification of 175 nontuberculous mycobacteria species based on 7547 genomic profiles.</title>
        <authorList>
            <person name="Matsumoto Y."/>
            <person name="Kinjo T."/>
            <person name="Motooka D."/>
            <person name="Nabeya D."/>
            <person name="Jung N."/>
            <person name="Uechi K."/>
            <person name="Horii T."/>
            <person name="Iida T."/>
            <person name="Fujita J."/>
            <person name="Nakamura S."/>
        </authorList>
    </citation>
    <scope>NUCLEOTIDE SEQUENCE [LARGE SCALE GENOMIC DNA]</scope>
    <source>
        <strain evidence="2 3">JCM 18538</strain>
    </source>
</reference>
<accession>A0A7I7S1C7</accession>
<dbReference type="RefSeq" id="WP_235887559.1">
    <property type="nucleotide sequence ID" value="NZ_AP022593.1"/>
</dbReference>
<dbReference type="Gene3D" id="3.40.630.30">
    <property type="match status" value="1"/>
</dbReference>
<organism evidence="2 3">
    <name type="scientific">Mycolicibacterium arabiense</name>
    <dbReference type="NCBI Taxonomy" id="1286181"/>
    <lineage>
        <taxon>Bacteria</taxon>
        <taxon>Bacillati</taxon>
        <taxon>Actinomycetota</taxon>
        <taxon>Actinomycetes</taxon>
        <taxon>Mycobacteriales</taxon>
        <taxon>Mycobacteriaceae</taxon>
        <taxon>Mycolicibacterium</taxon>
    </lineage>
</organism>
<keyword evidence="2" id="KW-0808">Transferase</keyword>
<dbReference type="SUPFAM" id="SSF55729">
    <property type="entry name" value="Acyl-CoA N-acyltransferases (Nat)"/>
    <property type="match status" value="1"/>
</dbReference>